<organism evidence="2 3">
    <name type="scientific">Ustilago bromivora</name>
    <dbReference type="NCBI Taxonomy" id="307758"/>
    <lineage>
        <taxon>Eukaryota</taxon>
        <taxon>Fungi</taxon>
        <taxon>Dikarya</taxon>
        <taxon>Basidiomycota</taxon>
        <taxon>Ustilaginomycotina</taxon>
        <taxon>Ustilaginomycetes</taxon>
        <taxon>Ustilaginales</taxon>
        <taxon>Ustilaginaceae</taxon>
        <taxon>Ustilago</taxon>
    </lineage>
</organism>
<name>A0A8H8QSD7_9BASI</name>
<dbReference type="GO" id="GO:0015074">
    <property type="term" value="P:DNA integration"/>
    <property type="evidence" value="ECO:0007669"/>
    <property type="project" value="InterPro"/>
</dbReference>
<reference evidence="2" key="1">
    <citation type="submission" date="2018-08" db="EMBL/GenBank/DDBJ databases">
        <authorList>
            <person name="Guldener U."/>
        </authorList>
    </citation>
    <scope>NUCLEOTIDE SEQUENCE</scope>
    <source>
        <strain evidence="2">UB2</strain>
    </source>
</reference>
<dbReference type="InterPro" id="IPR013762">
    <property type="entry name" value="Integrase-like_cat_sf"/>
</dbReference>
<evidence type="ECO:0000313" key="3">
    <source>
        <dbReference type="Proteomes" id="UP000658997"/>
    </source>
</evidence>
<comment type="caution">
    <text evidence="2">The sequence shown here is derived from an EMBL/GenBank/DDBJ whole genome shotgun (WGS) entry which is preliminary data.</text>
</comment>
<dbReference type="GO" id="GO:0006310">
    <property type="term" value="P:DNA recombination"/>
    <property type="evidence" value="ECO:0007669"/>
    <property type="project" value="UniProtKB-KW"/>
</dbReference>
<keyword evidence="3" id="KW-1185">Reference proteome</keyword>
<proteinExistence type="predicted"/>
<protein>
    <submittedName>
        <fullName evidence="2">Uncharacterized protein</fullName>
    </submittedName>
</protein>
<dbReference type="InterPro" id="IPR011010">
    <property type="entry name" value="DNA_brk_join_enz"/>
</dbReference>
<dbReference type="GO" id="GO:0003677">
    <property type="term" value="F:DNA binding"/>
    <property type="evidence" value="ECO:0007669"/>
    <property type="project" value="InterPro"/>
</dbReference>
<dbReference type="AlphaFoldDB" id="A0A8H8QSD7"/>
<sequence>MAAAACKTSSTLSLAEPSTLASAPTTATTAAASTPSCPTPPLPLTVFLTEDSPAFCGLQQQLDDQASTLSDIATSLQHLLTSSQNPSLGPLCLPQQVIDNTLPLQDLGRLRNPDSLPVDDEHKHAVLVNGILIKSVPSMASTSSTCHFTKLIPNTDHMHTWPSVASYVLTTCRRRFGHTSAALWAQQDQAAWNQHLSTATSFCPPPKSATPGSTNCQANTQLSGPPSKRQKCLKVYFQYNGGGCPEGGLDGLVSLTPLSPVAPDLEPAQRPPPPQGSAWHIDGPAGLPDLSTPPLQGLAQLISDSASTLDLGTPLLQGSAQLHPNTSFASNVFNPALQPTKHSSMQECAFAWSTLLSLYPDPVYHHQLLGMTEHSCLLSYDRPLRNAGHHSDNLPISSAGHSHLHREFDTCLAEGQLSIIPASTNLIELPIGVVPKPHSTKLLTIHHLSHPHQPTATALPSINAGISLGFIRIWYEGLQDLLAFVSQNPGCLLWKGNLEDAFRHIVTAECNMHLLSFSYNGIHYSCLPTNWPVNHYLDDTFGAIPVLDALLPIHTLTLAVNALGLQLSPKKTFGASIKLEVLGIEIDTVTQTVAFALAFACFLRSGKLVWDHSTDHATILTVSAIGWASDHVVLTLPASKTDPFQQVLLFGLDPLPQSTSVTILRHAIQACGLPASQYAGHSFCHGAATWASQHGTSTTNIQSLGQWSSNCYRRYIDKSAQERRILVASALFSIRDGPLVPSGPTWRDPGLA</sequence>
<evidence type="ECO:0000256" key="1">
    <source>
        <dbReference type="ARBA" id="ARBA00023172"/>
    </source>
</evidence>
<dbReference type="PANTHER" id="PTHR34605:SF5">
    <property type="entry name" value="INTEGRASE_RECOMBINASE XERD HOMOLOG"/>
    <property type="match status" value="1"/>
</dbReference>
<accession>A0A8H8QSD7</accession>
<gene>
    <name evidence="2" type="ORF">UBRO2_05838</name>
</gene>
<keyword evidence="1" id="KW-0233">DNA recombination</keyword>
<dbReference type="SUPFAM" id="SSF56349">
    <property type="entry name" value="DNA breaking-rejoining enzymes"/>
    <property type="match status" value="1"/>
</dbReference>
<evidence type="ECO:0000313" key="2">
    <source>
        <dbReference type="EMBL" id="SYW86118.1"/>
    </source>
</evidence>
<dbReference type="InterPro" id="IPR052925">
    <property type="entry name" value="Phage_Integrase-like_Recomb"/>
</dbReference>
<dbReference type="PANTHER" id="PTHR34605">
    <property type="entry name" value="PHAGE_INTEGRASE DOMAIN-CONTAINING PROTEIN"/>
    <property type="match status" value="1"/>
</dbReference>
<dbReference type="Gene3D" id="1.10.443.10">
    <property type="entry name" value="Intergrase catalytic core"/>
    <property type="match status" value="1"/>
</dbReference>
<dbReference type="EMBL" id="ULHB01000223">
    <property type="protein sequence ID" value="SYW86118.1"/>
    <property type="molecule type" value="Genomic_DNA"/>
</dbReference>
<dbReference type="Proteomes" id="UP000658997">
    <property type="component" value="Unassembled WGS sequence"/>
</dbReference>